<dbReference type="InterPro" id="IPR022742">
    <property type="entry name" value="Hydrolase_4"/>
</dbReference>
<accession>A0AAW1PDB4</accession>
<sequence>MARYTSVHRFWAAERVSVFGFDAHGHGRSEPEDAADRGLVWQFNDLINDAQQFAGMVMESVPHGTPVFLGGQSLGGLIATMPVQRDATRWSGLILCSAAMDVEWTLALRIQKPFAGLLTRLLPREQMVPAANPRDLSKDAKVIQDFMEDPLTLKGKVRVRTAAQILQAFSEAKEQRSRLRLPVFAHHGDGDKITSLPAMREFMAAIPSHNKTLKVVRGGAHELLMGEGFEEHARPISDWILKTCPTARL</sequence>
<dbReference type="InterPro" id="IPR051044">
    <property type="entry name" value="MAG_DAG_Lipase"/>
</dbReference>
<dbReference type="PANTHER" id="PTHR11614">
    <property type="entry name" value="PHOSPHOLIPASE-RELATED"/>
    <property type="match status" value="1"/>
</dbReference>
<evidence type="ECO:0000259" key="1">
    <source>
        <dbReference type="Pfam" id="PF12146"/>
    </source>
</evidence>
<dbReference type="InterPro" id="IPR029058">
    <property type="entry name" value="AB_hydrolase_fold"/>
</dbReference>
<dbReference type="AlphaFoldDB" id="A0AAW1PDB4"/>
<evidence type="ECO:0000313" key="3">
    <source>
        <dbReference type="Proteomes" id="UP001465755"/>
    </source>
</evidence>
<organism evidence="2 3">
    <name type="scientific">Symbiochloris irregularis</name>
    <dbReference type="NCBI Taxonomy" id="706552"/>
    <lineage>
        <taxon>Eukaryota</taxon>
        <taxon>Viridiplantae</taxon>
        <taxon>Chlorophyta</taxon>
        <taxon>core chlorophytes</taxon>
        <taxon>Trebouxiophyceae</taxon>
        <taxon>Trebouxiales</taxon>
        <taxon>Trebouxiaceae</taxon>
        <taxon>Symbiochloris</taxon>
    </lineage>
</organism>
<comment type="caution">
    <text evidence="2">The sequence shown here is derived from an EMBL/GenBank/DDBJ whole genome shotgun (WGS) entry which is preliminary data.</text>
</comment>
<proteinExistence type="predicted"/>
<evidence type="ECO:0000313" key="2">
    <source>
        <dbReference type="EMBL" id="KAK9806587.1"/>
    </source>
</evidence>
<protein>
    <recommendedName>
        <fullName evidence="1">Serine aminopeptidase S33 domain-containing protein</fullName>
    </recommendedName>
</protein>
<feature type="domain" description="Serine aminopeptidase S33" evidence="1">
    <location>
        <begin position="2"/>
        <end position="225"/>
    </location>
</feature>
<gene>
    <name evidence="2" type="ORF">WJX73_005106</name>
</gene>
<dbReference type="EMBL" id="JALJOQ010000036">
    <property type="protein sequence ID" value="KAK9806587.1"/>
    <property type="molecule type" value="Genomic_DNA"/>
</dbReference>
<name>A0AAW1PDB4_9CHLO</name>
<keyword evidence="3" id="KW-1185">Reference proteome</keyword>
<dbReference type="Pfam" id="PF12146">
    <property type="entry name" value="Hydrolase_4"/>
    <property type="match status" value="1"/>
</dbReference>
<dbReference type="Gene3D" id="3.40.50.1820">
    <property type="entry name" value="alpha/beta hydrolase"/>
    <property type="match status" value="1"/>
</dbReference>
<dbReference type="Proteomes" id="UP001465755">
    <property type="component" value="Unassembled WGS sequence"/>
</dbReference>
<dbReference type="SUPFAM" id="SSF53474">
    <property type="entry name" value="alpha/beta-Hydrolases"/>
    <property type="match status" value="1"/>
</dbReference>
<reference evidence="2 3" key="1">
    <citation type="journal article" date="2024" name="Nat. Commun.">
        <title>Phylogenomics reveals the evolutionary origins of lichenization in chlorophyte algae.</title>
        <authorList>
            <person name="Puginier C."/>
            <person name="Libourel C."/>
            <person name="Otte J."/>
            <person name="Skaloud P."/>
            <person name="Haon M."/>
            <person name="Grisel S."/>
            <person name="Petersen M."/>
            <person name="Berrin J.G."/>
            <person name="Delaux P.M."/>
            <person name="Dal Grande F."/>
            <person name="Keller J."/>
        </authorList>
    </citation>
    <scope>NUCLEOTIDE SEQUENCE [LARGE SCALE GENOMIC DNA]</scope>
    <source>
        <strain evidence="2 3">SAG 2036</strain>
    </source>
</reference>